<organism evidence="4 5">
    <name type="scientific">Blepharisma stoltei</name>
    <dbReference type="NCBI Taxonomy" id="1481888"/>
    <lineage>
        <taxon>Eukaryota</taxon>
        <taxon>Sar</taxon>
        <taxon>Alveolata</taxon>
        <taxon>Ciliophora</taxon>
        <taxon>Postciliodesmatophora</taxon>
        <taxon>Heterotrichea</taxon>
        <taxon>Heterotrichida</taxon>
        <taxon>Blepharismidae</taxon>
        <taxon>Blepharisma</taxon>
    </lineage>
</organism>
<keyword evidence="1" id="KW-0547">Nucleotide-binding</keyword>
<feature type="transmembrane region" description="Helical" evidence="2">
    <location>
        <begin position="219"/>
        <end position="237"/>
    </location>
</feature>
<protein>
    <recommendedName>
        <fullName evidence="3">PIPK domain-containing protein</fullName>
    </recommendedName>
</protein>
<dbReference type="InterPro" id="IPR027484">
    <property type="entry name" value="PInositol-4-P-5-kinase_N"/>
</dbReference>
<dbReference type="EMBL" id="CAJZBQ010000024">
    <property type="protein sequence ID" value="CAG9319920.1"/>
    <property type="molecule type" value="Genomic_DNA"/>
</dbReference>
<feature type="transmembrane region" description="Helical" evidence="2">
    <location>
        <begin position="40"/>
        <end position="60"/>
    </location>
</feature>
<evidence type="ECO:0000256" key="2">
    <source>
        <dbReference type="SAM" id="Phobius"/>
    </source>
</evidence>
<proteinExistence type="predicted"/>
<keyword evidence="1" id="KW-0418">Kinase</keyword>
<dbReference type="Gene3D" id="3.30.800.10">
    <property type="entry name" value="Phosphatidylinositol Phosphate Kinase II Beta"/>
    <property type="match status" value="1"/>
</dbReference>
<dbReference type="PANTHER" id="PTHR23086:SF8">
    <property type="entry name" value="PHOSPHATIDYLINOSITOL 5-PHOSPHATE 4-KINASE, ISOFORM A"/>
    <property type="match status" value="1"/>
</dbReference>
<keyword evidence="1" id="KW-0067">ATP-binding</keyword>
<evidence type="ECO:0000313" key="4">
    <source>
        <dbReference type="EMBL" id="CAG9319920.1"/>
    </source>
</evidence>
<evidence type="ECO:0000313" key="5">
    <source>
        <dbReference type="Proteomes" id="UP001162131"/>
    </source>
</evidence>
<dbReference type="Proteomes" id="UP001162131">
    <property type="component" value="Unassembled WGS sequence"/>
</dbReference>
<keyword evidence="2" id="KW-0812">Transmembrane</keyword>
<dbReference type="GO" id="GO:0005524">
    <property type="term" value="F:ATP binding"/>
    <property type="evidence" value="ECO:0007669"/>
    <property type="project" value="UniProtKB-UniRule"/>
</dbReference>
<feature type="transmembrane region" description="Helical" evidence="2">
    <location>
        <begin position="98"/>
        <end position="122"/>
    </location>
</feature>
<dbReference type="InterPro" id="IPR002498">
    <property type="entry name" value="PInositol-4-P-4/5-kinase_core"/>
</dbReference>
<keyword evidence="5" id="KW-1185">Reference proteome</keyword>
<dbReference type="SUPFAM" id="SSF56104">
    <property type="entry name" value="SAICAR synthase-like"/>
    <property type="match status" value="1"/>
</dbReference>
<dbReference type="AlphaFoldDB" id="A0AAU9J3V2"/>
<feature type="transmembrane region" description="Helical" evidence="2">
    <location>
        <begin position="12"/>
        <end position="28"/>
    </location>
</feature>
<gene>
    <name evidence="4" type="ORF">BSTOLATCC_MIC25164</name>
</gene>
<dbReference type="InterPro" id="IPR023610">
    <property type="entry name" value="PInositol-4/5-P-5/4-kinase"/>
</dbReference>
<dbReference type="Pfam" id="PF01504">
    <property type="entry name" value="PIP5K"/>
    <property type="match status" value="2"/>
</dbReference>
<keyword evidence="1" id="KW-0808">Transferase</keyword>
<dbReference type="InterPro" id="IPR027483">
    <property type="entry name" value="PInositol-4-P-4/5-kinase_C_sf"/>
</dbReference>
<keyword evidence="2" id="KW-1133">Transmembrane helix</keyword>
<feature type="transmembrane region" description="Helical" evidence="2">
    <location>
        <begin position="173"/>
        <end position="198"/>
    </location>
</feature>
<feature type="transmembrane region" description="Helical" evidence="2">
    <location>
        <begin position="134"/>
        <end position="153"/>
    </location>
</feature>
<dbReference type="PANTHER" id="PTHR23086">
    <property type="entry name" value="PHOSPHATIDYLINOSITOL-4-PHOSPHATE 5-KINASE"/>
    <property type="match status" value="1"/>
</dbReference>
<feature type="domain" description="PIPK" evidence="3">
    <location>
        <begin position="313"/>
        <end position="642"/>
    </location>
</feature>
<reference evidence="4" key="1">
    <citation type="submission" date="2021-09" db="EMBL/GenBank/DDBJ databases">
        <authorList>
            <consortium name="AG Swart"/>
            <person name="Singh M."/>
            <person name="Singh A."/>
            <person name="Seah K."/>
            <person name="Emmerich C."/>
        </authorList>
    </citation>
    <scope>NUCLEOTIDE SEQUENCE</scope>
    <source>
        <strain evidence="4">ATCC30299</strain>
    </source>
</reference>
<dbReference type="SMART" id="SM00330">
    <property type="entry name" value="PIPKc"/>
    <property type="match status" value="1"/>
</dbReference>
<comment type="caution">
    <text evidence="4">The sequence shown here is derived from an EMBL/GenBank/DDBJ whole genome shotgun (WGS) entry which is preliminary data.</text>
</comment>
<name>A0AAU9J3V2_9CILI</name>
<dbReference type="PROSITE" id="PS51455">
    <property type="entry name" value="PIPK"/>
    <property type="match status" value="1"/>
</dbReference>
<sequence>MAFGFEESTLIFSSISLVSSFWVTLIYIRNKELHQHPAEILAWISVFEIAMCHHSIALALDSNFTLYGHGPHEIFIALSFGTLDIEESRAISCAINQALFSAAVTLVLAYNMFVCVDLIITLRSPLIRGKSRMKYYHICSLIFVIVQITYNLFQNSRYSECLINGKIYYQELWNFGLLTAVFGMFFIFAFISLVYSWVKLTKDYTKVCPATRSYFQRHIIYIIVFSIVWCWALIDYWVWNSGWLNKAGIIMMCASGFILALIRNCEPLFYEKSKESLLFWKKAKKIINTKTYIEMHTDMWTIPISHIMQKCFRSQTTISILTGLYEAIRLSSLNSRSMNLNDFTISDYNEIAQHKISDKNLTLDLNGIKSSRFPYYIIAEYAPKVFHHLRVIDNINTEISLSALAPKNNKSTLFSVHKGQGGSGSLFIFTEDDTFVIKTITKTERKTLAKRLLQAYHRHILHHSDSLLCRIYGVYTLKISGLAPLELLLCQNLKKDHVVKFYDLKGSTHNRHANSIRKDFIGPYKDSDFLRESKTISMNPSIRNQILRAIYNDALLLMRHDIMDYSIFMQVLRKSQRKSYPDFYQMEWYSFSIIDFLSEYNYKKKFEYYLKLVQLGKKIKSASVMDPKKYFNRFFNFASEKLLNQNTSFLAQML</sequence>
<accession>A0AAU9J3V2</accession>
<dbReference type="GO" id="GO:0005886">
    <property type="term" value="C:plasma membrane"/>
    <property type="evidence" value="ECO:0007669"/>
    <property type="project" value="TreeGrafter"/>
</dbReference>
<keyword evidence="2" id="KW-0472">Membrane</keyword>
<dbReference type="GO" id="GO:0046854">
    <property type="term" value="P:phosphatidylinositol phosphate biosynthetic process"/>
    <property type="evidence" value="ECO:0007669"/>
    <property type="project" value="TreeGrafter"/>
</dbReference>
<dbReference type="Gene3D" id="3.30.810.10">
    <property type="entry name" value="2-Layer Sandwich"/>
    <property type="match status" value="1"/>
</dbReference>
<evidence type="ECO:0000259" key="3">
    <source>
        <dbReference type="PROSITE" id="PS51455"/>
    </source>
</evidence>
<dbReference type="GO" id="GO:0016308">
    <property type="term" value="F:1-phosphatidylinositol-4-phosphate 5-kinase activity"/>
    <property type="evidence" value="ECO:0007669"/>
    <property type="project" value="TreeGrafter"/>
</dbReference>
<evidence type="ECO:0000256" key="1">
    <source>
        <dbReference type="PROSITE-ProRule" id="PRU00781"/>
    </source>
</evidence>
<dbReference type="CDD" id="cd00139">
    <property type="entry name" value="PIPKc"/>
    <property type="match status" value="1"/>
</dbReference>